<protein>
    <submittedName>
        <fullName evidence="1">Uncharacterized protein</fullName>
    </submittedName>
</protein>
<name>A0A553P856_TIGCA</name>
<accession>A0A553P856</accession>
<gene>
    <name evidence="1" type="ORF">TCAL_07887</name>
</gene>
<comment type="caution">
    <text evidence="1">The sequence shown here is derived from an EMBL/GenBank/DDBJ whole genome shotgun (WGS) entry which is preliminary data.</text>
</comment>
<dbReference type="Proteomes" id="UP000318571">
    <property type="component" value="Chromosome 3"/>
</dbReference>
<sequence>MSQSSPKDILHECRFKSDHFQNLHLLSKEGRIDGAPNFRQVKGFPVYGTAQPLIRGFENVLDKVNHGSETKANKVIWFNMRKEPNA</sequence>
<evidence type="ECO:0000313" key="1">
    <source>
        <dbReference type="EMBL" id="TRY73849.1"/>
    </source>
</evidence>
<dbReference type="InterPro" id="IPR029021">
    <property type="entry name" value="Prot-tyrosine_phosphatase-like"/>
</dbReference>
<keyword evidence="2" id="KW-1185">Reference proteome</keyword>
<dbReference type="EMBL" id="VCGU01000007">
    <property type="protein sequence ID" value="TRY73849.1"/>
    <property type="molecule type" value="Genomic_DNA"/>
</dbReference>
<dbReference type="Gene3D" id="3.90.190.10">
    <property type="entry name" value="Protein tyrosine phosphatase superfamily"/>
    <property type="match status" value="1"/>
</dbReference>
<reference evidence="1 2" key="1">
    <citation type="journal article" date="2018" name="Nat. Ecol. Evol.">
        <title>Genomic signatures of mitonuclear coevolution across populations of Tigriopus californicus.</title>
        <authorList>
            <person name="Barreto F.S."/>
            <person name="Watson E.T."/>
            <person name="Lima T.G."/>
            <person name="Willett C.S."/>
            <person name="Edmands S."/>
            <person name="Li W."/>
            <person name="Burton R.S."/>
        </authorList>
    </citation>
    <scope>NUCLEOTIDE SEQUENCE [LARGE SCALE GENOMIC DNA]</scope>
    <source>
        <strain evidence="1 2">San Diego</strain>
    </source>
</reference>
<organism evidence="1 2">
    <name type="scientific">Tigriopus californicus</name>
    <name type="common">Marine copepod</name>
    <dbReference type="NCBI Taxonomy" id="6832"/>
    <lineage>
        <taxon>Eukaryota</taxon>
        <taxon>Metazoa</taxon>
        <taxon>Ecdysozoa</taxon>
        <taxon>Arthropoda</taxon>
        <taxon>Crustacea</taxon>
        <taxon>Multicrustacea</taxon>
        <taxon>Hexanauplia</taxon>
        <taxon>Copepoda</taxon>
        <taxon>Harpacticoida</taxon>
        <taxon>Harpacticidae</taxon>
        <taxon>Tigriopus</taxon>
    </lineage>
</organism>
<proteinExistence type="predicted"/>
<evidence type="ECO:0000313" key="2">
    <source>
        <dbReference type="Proteomes" id="UP000318571"/>
    </source>
</evidence>
<dbReference type="AlphaFoldDB" id="A0A553P856"/>